<gene>
    <name evidence="2" type="ORF">CUV01_13645</name>
</gene>
<feature type="transmembrane region" description="Helical" evidence="1">
    <location>
        <begin position="154"/>
        <end position="171"/>
    </location>
</feature>
<evidence type="ECO:0000313" key="3">
    <source>
        <dbReference type="Proteomes" id="UP000233742"/>
    </source>
</evidence>
<accession>A0A2K9EIT5</accession>
<feature type="transmembrane region" description="Helical" evidence="1">
    <location>
        <begin position="47"/>
        <end position="65"/>
    </location>
</feature>
<evidence type="ECO:0000313" key="2">
    <source>
        <dbReference type="EMBL" id="AUH34289.1"/>
    </source>
</evidence>
<keyword evidence="3" id="KW-1185">Reference proteome</keyword>
<protein>
    <submittedName>
        <fullName evidence="2">Uncharacterized protein</fullName>
    </submittedName>
</protein>
<feature type="transmembrane region" description="Helical" evidence="1">
    <location>
        <begin position="237"/>
        <end position="270"/>
    </location>
</feature>
<feature type="transmembrane region" description="Helical" evidence="1">
    <location>
        <begin position="403"/>
        <end position="424"/>
    </location>
</feature>
<keyword evidence="1" id="KW-1133">Transmembrane helix</keyword>
<dbReference type="AlphaFoldDB" id="A0A2K9EIT5"/>
<organism evidence="2 3">
    <name type="scientific">Paracoccus tegillarcae</name>
    <dbReference type="NCBI Taxonomy" id="1529068"/>
    <lineage>
        <taxon>Bacteria</taxon>
        <taxon>Pseudomonadati</taxon>
        <taxon>Pseudomonadota</taxon>
        <taxon>Alphaproteobacteria</taxon>
        <taxon>Rhodobacterales</taxon>
        <taxon>Paracoccaceae</taxon>
        <taxon>Paracoccus</taxon>
    </lineage>
</organism>
<dbReference type="Proteomes" id="UP000233742">
    <property type="component" value="Chromosome"/>
</dbReference>
<keyword evidence="1" id="KW-0472">Membrane</keyword>
<reference evidence="2" key="1">
    <citation type="submission" date="2017-12" db="EMBL/GenBank/DDBJ databases">
        <authorList>
            <person name="Hurst M.R.H."/>
        </authorList>
    </citation>
    <scope>NUCLEOTIDE SEQUENCE [LARGE SCALE GENOMIC DNA]</scope>
    <source>
        <strain evidence="2">BM15</strain>
    </source>
</reference>
<feature type="transmembrane region" description="Helical" evidence="1">
    <location>
        <begin position="210"/>
        <end position="230"/>
    </location>
</feature>
<feature type="transmembrane region" description="Helical" evidence="1">
    <location>
        <begin position="372"/>
        <end position="391"/>
    </location>
</feature>
<feature type="transmembrane region" description="Helical" evidence="1">
    <location>
        <begin position="86"/>
        <end position="104"/>
    </location>
</feature>
<keyword evidence="1" id="KW-0812">Transmembrane</keyword>
<feature type="transmembrane region" description="Helical" evidence="1">
    <location>
        <begin position="124"/>
        <end position="142"/>
    </location>
</feature>
<proteinExistence type="predicted"/>
<evidence type="ECO:0000256" key="1">
    <source>
        <dbReference type="SAM" id="Phobius"/>
    </source>
</evidence>
<sequence>MLLIWPIITAIMFARMERTSAFIWSMLAGYMFLPPNIAIDLPTLPGLGKNEIMSMSAMLMLWLGMGKKSGERDPMEADLAPVIPRSMVLMISMMFLSIILTGISNGSPLVEGVSYKPGVDTTQIIGNLLLQYVELIPFFVAFKLLSTPSQTRKLLRAFMIAFLIYSLPMLMEVRLSPQLNTWIYGYFQHDFAQTFRYNGYRPIVFMNHPIWVASFATTGFLAALCLARAYGAGPRMIFLLLYLAAVLVLCKTMTAILMSLMAAPLILFAAPRTVLTFSMILTLIMVSYPVLRLFNVLPTDEIVAFIEESQPERAGSLAFRFDNEFVLLERAMLQPLFGWGPWGRNFPVNPETGRTLAIADGYWVITFGTRGIFGYLAMFGALATPVFIIWRRRYELLLRHDRPAVLMVATVTLLLAINLFELIPNATLTPLTWLVTGTVLGHACRLRYIRDARGRWKKRQEETPEKTGIRHAL</sequence>
<feature type="transmembrane region" description="Helical" evidence="1">
    <location>
        <begin position="21"/>
        <end position="41"/>
    </location>
</feature>
<dbReference type="KEGG" id="paro:CUV01_13645"/>
<dbReference type="EMBL" id="CP025408">
    <property type="protein sequence ID" value="AUH34289.1"/>
    <property type="molecule type" value="Genomic_DNA"/>
</dbReference>
<name>A0A2K9EIT5_9RHOB</name>